<evidence type="ECO:0000313" key="8">
    <source>
        <dbReference type="EMBL" id="KAJ2859892.1"/>
    </source>
</evidence>
<dbReference type="GO" id="GO:0016491">
    <property type="term" value="F:oxidoreductase activity"/>
    <property type="evidence" value="ECO:0007669"/>
    <property type="project" value="UniProtKB-KW"/>
</dbReference>
<dbReference type="Pfam" id="PF07732">
    <property type="entry name" value="Cu-oxidase_3"/>
    <property type="match status" value="1"/>
</dbReference>
<dbReference type="SUPFAM" id="SSF49503">
    <property type="entry name" value="Cupredoxins"/>
    <property type="match status" value="3"/>
</dbReference>
<dbReference type="PROSITE" id="PS00080">
    <property type="entry name" value="MULTICOPPER_OXIDASE2"/>
    <property type="match status" value="1"/>
</dbReference>
<reference evidence="8" key="1">
    <citation type="submission" date="2022-07" db="EMBL/GenBank/DDBJ databases">
        <title>Phylogenomic reconstructions and comparative analyses of Kickxellomycotina fungi.</title>
        <authorList>
            <person name="Reynolds N.K."/>
            <person name="Stajich J.E."/>
            <person name="Barry K."/>
            <person name="Grigoriev I.V."/>
            <person name="Crous P."/>
            <person name="Smith M.E."/>
        </authorList>
    </citation>
    <scope>NUCLEOTIDE SEQUENCE</scope>
    <source>
        <strain evidence="8">RSA 476</strain>
    </source>
</reference>
<dbReference type="PANTHER" id="PTHR11709:SF361">
    <property type="entry name" value="IRON TRANSPORT MULTICOPPER OXIDASE FET3"/>
    <property type="match status" value="1"/>
</dbReference>
<evidence type="ECO:0000256" key="1">
    <source>
        <dbReference type="ARBA" id="ARBA00010609"/>
    </source>
</evidence>
<dbReference type="Proteomes" id="UP001140074">
    <property type="component" value="Unassembled WGS sequence"/>
</dbReference>
<name>A0A9W8M3X1_9FUNG</name>
<dbReference type="Gene3D" id="2.60.40.420">
    <property type="entry name" value="Cupredoxins - blue copper proteins"/>
    <property type="match status" value="3"/>
</dbReference>
<dbReference type="InterPro" id="IPR011706">
    <property type="entry name" value="Cu-oxidase_C"/>
</dbReference>
<dbReference type="InterPro" id="IPR008972">
    <property type="entry name" value="Cupredoxin"/>
</dbReference>
<dbReference type="InterPro" id="IPR001117">
    <property type="entry name" value="Cu-oxidase_2nd"/>
</dbReference>
<dbReference type="Pfam" id="PF00394">
    <property type="entry name" value="Cu-oxidase"/>
    <property type="match status" value="1"/>
</dbReference>
<dbReference type="Pfam" id="PF07731">
    <property type="entry name" value="Cu-oxidase_2"/>
    <property type="match status" value="1"/>
</dbReference>
<organism evidence="8 9">
    <name type="scientific">Coemansia aciculifera</name>
    <dbReference type="NCBI Taxonomy" id="417176"/>
    <lineage>
        <taxon>Eukaryota</taxon>
        <taxon>Fungi</taxon>
        <taxon>Fungi incertae sedis</taxon>
        <taxon>Zoopagomycota</taxon>
        <taxon>Kickxellomycotina</taxon>
        <taxon>Kickxellomycetes</taxon>
        <taxon>Kickxellales</taxon>
        <taxon>Kickxellaceae</taxon>
        <taxon>Coemansia</taxon>
    </lineage>
</organism>
<proteinExistence type="inferred from homology"/>
<keyword evidence="4" id="KW-0186">Copper</keyword>
<dbReference type="InterPro" id="IPR011707">
    <property type="entry name" value="Cu-oxidase-like_N"/>
</dbReference>
<protein>
    <submittedName>
        <fullName evidence="8">Ferroxidase fet3</fullName>
    </submittedName>
</protein>
<evidence type="ECO:0000256" key="4">
    <source>
        <dbReference type="ARBA" id="ARBA00023008"/>
    </source>
</evidence>
<evidence type="ECO:0000256" key="2">
    <source>
        <dbReference type="ARBA" id="ARBA00022723"/>
    </source>
</evidence>
<accession>A0A9W8M3X1</accession>
<evidence type="ECO:0000259" key="7">
    <source>
        <dbReference type="Pfam" id="PF07732"/>
    </source>
</evidence>
<dbReference type="GO" id="GO:0005507">
    <property type="term" value="F:copper ion binding"/>
    <property type="evidence" value="ECO:0007669"/>
    <property type="project" value="InterPro"/>
</dbReference>
<evidence type="ECO:0000256" key="3">
    <source>
        <dbReference type="ARBA" id="ARBA00023002"/>
    </source>
</evidence>
<evidence type="ECO:0000313" key="9">
    <source>
        <dbReference type="Proteomes" id="UP001140074"/>
    </source>
</evidence>
<comment type="caution">
    <text evidence="8">The sequence shown here is derived from an EMBL/GenBank/DDBJ whole genome shotgun (WGS) entry which is preliminary data.</text>
</comment>
<gene>
    <name evidence="8" type="primary">FET3_12</name>
    <name evidence="8" type="ORF">GGH94_005850</name>
</gene>
<keyword evidence="9" id="KW-1185">Reference proteome</keyword>
<dbReference type="InterPro" id="IPR033138">
    <property type="entry name" value="Cu_oxidase_CS"/>
</dbReference>
<dbReference type="PANTHER" id="PTHR11709">
    <property type="entry name" value="MULTI-COPPER OXIDASE"/>
    <property type="match status" value="1"/>
</dbReference>
<evidence type="ECO:0000259" key="5">
    <source>
        <dbReference type="Pfam" id="PF00394"/>
    </source>
</evidence>
<feature type="domain" description="Plastocyanin-like" evidence="6">
    <location>
        <begin position="379"/>
        <end position="511"/>
    </location>
</feature>
<evidence type="ECO:0000259" key="6">
    <source>
        <dbReference type="Pfam" id="PF07731"/>
    </source>
</evidence>
<dbReference type="PROSITE" id="PS00079">
    <property type="entry name" value="MULTICOPPER_OXIDASE1"/>
    <property type="match status" value="1"/>
</dbReference>
<keyword evidence="2" id="KW-0479">Metal-binding</keyword>
<dbReference type="InterPro" id="IPR002355">
    <property type="entry name" value="Cu_oxidase_Cu_BS"/>
</dbReference>
<keyword evidence="3" id="KW-0560">Oxidoreductase</keyword>
<sequence>MSDPVETPPVYASFRDGLLMRAFYALLLCLFALVAHAKHVVQNWDVTYVTTNRDLNQTPKRGIGVNGKLPLPVVEAVLGDTLVLNVRNSLDTSTSLHSHGLFQRGTNYYDGVAMTTDCSIAPGTNFTYYIKLEQAGTYWIHGHTHEHNFDGLRTPLIIHDPKDPNPVEKEFLFAAEDWWPITFQESLAIIMQQHGPGYPYTNPPYTLINGFNGSLVEPLNFEPGKTYKVRLVSMMSLPLWEFVIDDHELMIVEVDGVATKPKAVSVVRLAPGQRVAVLVTAKPNRSMNYQYHMTTFADYLPPIQGVYPQQINSTVIYAADAPVFVPHAIPSEPFDELSIEALEFMPTMAVDRSLFFNATYGFTSNDVPYETFNLVAYESPKVPSMFSALTTGEMSLNSITYGPATNAQVLRHGEVVEMVYWSATRVPHPQHLHGHAFQVIEKGRTDDATGEFRRRVPEKGFSPMMRDTVMVYGGEYVIVRFKADNPGAWVMHCHFDWHLGQGLNMLFISAPQLMQETLKVPRSVVDQCTRQGIKVSGNVVGHNSFNIDGAPKPPGLIINRFY</sequence>
<dbReference type="EMBL" id="JANBUY010000344">
    <property type="protein sequence ID" value="KAJ2859892.1"/>
    <property type="molecule type" value="Genomic_DNA"/>
</dbReference>
<comment type="similarity">
    <text evidence="1">Belongs to the multicopper oxidase family.</text>
</comment>
<dbReference type="AlphaFoldDB" id="A0A9W8M3X1"/>
<feature type="domain" description="Plastocyanin-like" evidence="7">
    <location>
        <begin position="50"/>
        <end position="162"/>
    </location>
</feature>
<dbReference type="InterPro" id="IPR045087">
    <property type="entry name" value="Cu-oxidase_fam"/>
</dbReference>
<feature type="domain" description="Plastocyanin-like" evidence="5">
    <location>
        <begin position="171"/>
        <end position="294"/>
    </location>
</feature>